<evidence type="ECO:0000313" key="4">
    <source>
        <dbReference type="Proteomes" id="UP000678276"/>
    </source>
</evidence>
<evidence type="ECO:0000313" key="3">
    <source>
        <dbReference type="EMBL" id="MBP0617589.1"/>
    </source>
</evidence>
<reference evidence="3 4" key="1">
    <citation type="submission" date="2021-04" db="EMBL/GenBank/DDBJ databases">
        <title>Whole genome sequence of Jiella sp. KSK16Y-1.</title>
        <authorList>
            <person name="Tuo L."/>
        </authorList>
    </citation>
    <scope>NUCLEOTIDE SEQUENCE [LARGE SCALE GENOMIC DNA]</scope>
    <source>
        <strain evidence="3 4">KSK16Y-1</strain>
    </source>
</reference>
<evidence type="ECO:0000259" key="1">
    <source>
        <dbReference type="Pfam" id="PF14355"/>
    </source>
</evidence>
<dbReference type="InterPro" id="IPR026001">
    <property type="entry name" value="Abi-like_C"/>
</dbReference>
<feature type="domain" description="Abortive infection protein-like C-terminal" evidence="1">
    <location>
        <begin position="325"/>
        <end position="400"/>
    </location>
</feature>
<dbReference type="Pfam" id="PF18860">
    <property type="entry name" value="AbiJ_NTD3"/>
    <property type="match status" value="1"/>
</dbReference>
<dbReference type="Proteomes" id="UP000678276">
    <property type="component" value="Unassembled WGS sequence"/>
</dbReference>
<protein>
    <submittedName>
        <fullName evidence="3">Abortive infection family protein</fullName>
    </submittedName>
</protein>
<dbReference type="EMBL" id="JAGJCF010000017">
    <property type="protein sequence ID" value="MBP0617589.1"/>
    <property type="molecule type" value="Genomic_DNA"/>
</dbReference>
<keyword evidence="4" id="KW-1185">Reference proteome</keyword>
<proteinExistence type="predicted"/>
<organism evidence="3 4">
    <name type="scientific">Jiella mangrovi</name>
    <dbReference type="NCBI Taxonomy" id="2821407"/>
    <lineage>
        <taxon>Bacteria</taxon>
        <taxon>Pseudomonadati</taxon>
        <taxon>Pseudomonadota</taxon>
        <taxon>Alphaproteobacteria</taxon>
        <taxon>Hyphomicrobiales</taxon>
        <taxon>Aurantimonadaceae</taxon>
        <taxon>Jiella</taxon>
    </lineage>
</organism>
<accession>A0ABS4BLH6</accession>
<sequence>MAEIACKLGGKGYRGLKQQAAQQYPTVAVKQVRNALAGAISDFSANEVPSLCRRLQLRDGDRDESFKSKFKYAERRLIEKSAAELIPIAQRLLEEVDSFEVAEALAKLQEAGKAAVSELTRRRIMALFDKRPYSTEFEDIDFIRRVWPTTNMPSVVSSFSNNRSEATLDDDLLNAIVRNNDWNNRETLEAVGYLTSSQKQFFRFLEEVTSPLTQSREVQTDLAAAINEHLRHDGYRLIIVRRLSGSPVYEVQPAAIGSPSDDAISQALADFDPDTVHARWTQALDRRDTDPAGAITLARTLLEDVCKWIIIEAGETYEEKDDLPVLYRKLAKILNLAPDGHTEPVFKQILGSCQSVVESLGSLRNKISDAHSPGPKKVKPAARHAQLAVNLSGTMATFLVSTWAARKGAL</sequence>
<comment type="caution">
    <text evidence="3">The sequence shown here is derived from an EMBL/GenBank/DDBJ whole genome shotgun (WGS) entry which is preliminary data.</text>
</comment>
<evidence type="ECO:0000259" key="2">
    <source>
        <dbReference type="Pfam" id="PF18860"/>
    </source>
</evidence>
<gene>
    <name evidence="3" type="ORF">J6595_18540</name>
</gene>
<dbReference type="InterPro" id="IPR041427">
    <property type="entry name" value="AbiJ-NTD3"/>
</dbReference>
<feature type="domain" description="AbiJ-NTD3" evidence="2">
    <location>
        <begin position="116"/>
        <end position="281"/>
    </location>
</feature>
<dbReference type="Pfam" id="PF14355">
    <property type="entry name" value="Abi_C"/>
    <property type="match status" value="1"/>
</dbReference>
<name>A0ABS4BLH6_9HYPH</name>